<keyword evidence="2" id="KW-1185">Reference proteome</keyword>
<accession>A0A6J8C1W5</accession>
<evidence type="ECO:0000313" key="2">
    <source>
        <dbReference type="Proteomes" id="UP000507470"/>
    </source>
</evidence>
<dbReference type="SUPFAM" id="SSF69304">
    <property type="entry name" value="Tricorn protease N-terminal domain"/>
    <property type="match status" value="1"/>
</dbReference>
<reference evidence="1 2" key="1">
    <citation type="submission" date="2020-06" db="EMBL/GenBank/DDBJ databases">
        <authorList>
            <person name="Li R."/>
            <person name="Bekaert M."/>
        </authorList>
    </citation>
    <scope>NUCLEOTIDE SEQUENCE [LARGE SCALE GENOMIC DNA]</scope>
    <source>
        <strain evidence="2">wild</strain>
    </source>
</reference>
<proteinExistence type="predicted"/>
<dbReference type="Proteomes" id="UP000507470">
    <property type="component" value="Unassembled WGS sequence"/>
</dbReference>
<sequence length="249" mass="28448">MRGKGKIVEKEISSIKTIFNAAKSYETNLELDANILSFLDNISHLGSILIDEENANLQFDEPKLNQAQMQVSVPLVHELHLKKKQFKLEKNNLKMVVTGCIMLPNGDMVIANHWEKHILLIPFESGNHYKYIQIRGYPYDLTMIDPDHIAITYGSSGTYKLSSGVVEKEIPTKQFAKKYFVTLGCIGISYWDDKLYVMVEMVGIVVLDTSGKALETLPIDTENGRKIVVFKDRIYYTNRKKTLFIVLIR</sequence>
<evidence type="ECO:0000313" key="1">
    <source>
        <dbReference type="EMBL" id="CAC5389070.1"/>
    </source>
</evidence>
<protein>
    <submittedName>
        <fullName evidence="1">Uncharacterized protein</fullName>
    </submittedName>
</protein>
<dbReference type="EMBL" id="CACVKT020004319">
    <property type="protein sequence ID" value="CAC5389070.1"/>
    <property type="molecule type" value="Genomic_DNA"/>
</dbReference>
<dbReference type="OrthoDB" id="10361091at2759"/>
<gene>
    <name evidence="1" type="ORF">MCOR_24287</name>
</gene>
<name>A0A6J8C1W5_MYTCO</name>
<organism evidence="1 2">
    <name type="scientific">Mytilus coruscus</name>
    <name type="common">Sea mussel</name>
    <dbReference type="NCBI Taxonomy" id="42192"/>
    <lineage>
        <taxon>Eukaryota</taxon>
        <taxon>Metazoa</taxon>
        <taxon>Spiralia</taxon>
        <taxon>Lophotrochozoa</taxon>
        <taxon>Mollusca</taxon>
        <taxon>Bivalvia</taxon>
        <taxon>Autobranchia</taxon>
        <taxon>Pteriomorphia</taxon>
        <taxon>Mytilida</taxon>
        <taxon>Mytiloidea</taxon>
        <taxon>Mytilidae</taxon>
        <taxon>Mytilinae</taxon>
        <taxon>Mytilus</taxon>
    </lineage>
</organism>
<dbReference type="AlphaFoldDB" id="A0A6J8C1W5"/>